<dbReference type="PANTHER" id="PTHR38451">
    <property type="entry name" value="TRNA (ADENINE(22)-N(1))-METHYLTRANSFERASE"/>
    <property type="match status" value="1"/>
</dbReference>
<dbReference type="Proteomes" id="UP000262901">
    <property type="component" value="Unassembled WGS sequence"/>
</dbReference>
<dbReference type="GO" id="GO:0160105">
    <property type="term" value="F:tRNA (adenine(22)-N1)-methyltransferase activity"/>
    <property type="evidence" value="ECO:0007669"/>
    <property type="project" value="InterPro"/>
</dbReference>
<dbReference type="OrthoDB" id="5881184at2"/>
<dbReference type="EMBL" id="QVQZ01000019">
    <property type="protein sequence ID" value="RFU52787.1"/>
    <property type="molecule type" value="Genomic_DNA"/>
</dbReference>
<evidence type="ECO:0000313" key="6">
    <source>
        <dbReference type="Proteomes" id="UP000264056"/>
    </source>
</evidence>
<gene>
    <name evidence="1" type="ORF">DDV21_004580</name>
    <name evidence="2" type="ORF">DDV22_08265</name>
    <name evidence="3" type="ORF">DDV23_07905</name>
</gene>
<dbReference type="PIRSF" id="PIRSF018637">
    <property type="entry name" value="TrmK"/>
    <property type="match status" value="1"/>
</dbReference>
<reference evidence="2 6" key="1">
    <citation type="submission" date="2018-08" db="EMBL/GenBank/DDBJ databases">
        <title>Draft genome of Streptococcus sp .nov. Z2.</title>
        <authorList>
            <person name="Tian Z."/>
        </authorList>
    </citation>
    <scope>NUCLEOTIDE SEQUENCE [LARGE SCALE GENOMIC DNA]</scope>
    <source>
        <strain evidence="2 6">Z2</strain>
    </source>
</reference>
<dbReference type="KEGG" id="schj:DDV21_004580"/>
<proteinExistence type="predicted"/>
<dbReference type="Proteomes" id="UP000246115">
    <property type="component" value="Chromosome"/>
</dbReference>
<sequence>MELVLSQRLKAVSEFVPQGSRLLDIGSDHAYLPLFLLQKGRIDFAAAGEAAHGPYQSALKNAADYGFTGKLTVRLADGLAALDPSDRISVLTICGMGGRLIAAILEAGKQKLDSISRLILQPNNCEDTVRSWLTENGFALKAEKLVRENKKFYEILVAEPGHMVLSSKDLRFGPFLSQEQSAVFKSKWQAELGKLEVISSQLPDYHTDRPVLNQKIEAIKEVIDESK</sequence>
<dbReference type="Proteomes" id="UP000264056">
    <property type="component" value="Unassembled WGS sequence"/>
</dbReference>
<evidence type="ECO:0000313" key="1">
    <source>
        <dbReference type="EMBL" id="AXQ78404.1"/>
    </source>
</evidence>
<dbReference type="Pfam" id="PF04816">
    <property type="entry name" value="TrmK"/>
    <property type="match status" value="1"/>
</dbReference>
<keyword evidence="6" id="KW-1185">Reference proteome</keyword>
<dbReference type="AlphaFoldDB" id="A0A372KKJ5"/>
<dbReference type="PANTHER" id="PTHR38451:SF1">
    <property type="entry name" value="TRNA (ADENINE(22)-N(1))-METHYLTRANSFERASE"/>
    <property type="match status" value="1"/>
</dbReference>
<dbReference type="InterPro" id="IPR029063">
    <property type="entry name" value="SAM-dependent_MTases_sf"/>
</dbReference>
<accession>A0A346NBK9</accession>
<name>A0A372KKJ5_9STRE</name>
<evidence type="ECO:0000313" key="3">
    <source>
        <dbReference type="EMBL" id="RFU52787.1"/>
    </source>
</evidence>
<accession>A0A372KKJ5</accession>
<protein>
    <submittedName>
        <fullName evidence="3">tRNA (Adenine(22)-N(1))-methyltransferase TrmK</fullName>
    </submittedName>
</protein>
<keyword evidence="3" id="KW-0489">Methyltransferase</keyword>
<evidence type="ECO:0000313" key="2">
    <source>
        <dbReference type="EMBL" id="RFU50527.1"/>
    </source>
</evidence>
<dbReference type="EMBL" id="QVQY01000024">
    <property type="protein sequence ID" value="RFU50527.1"/>
    <property type="molecule type" value="Genomic_DNA"/>
</dbReference>
<evidence type="ECO:0000313" key="4">
    <source>
        <dbReference type="Proteomes" id="UP000246115"/>
    </source>
</evidence>
<dbReference type="GO" id="GO:0032259">
    <property type="term" value="P:methylation"/>
    <property type="evidence" value="ECO:0007669"/>
    <property type="project" value="UniProtKB-KW"/>
</dbReference>
<reference evidence="1" key="4">
    <citation type="journal article" date="2019" name="Int. J. Syst. Evol. Microbiol.">
        <title>Streptococcus chenjunshii sp. nov. isolated from feces of Tibetan antelopes.</title>
        <authorList>
            <person name="Tian Z."/>
            <person name="Lu S."/>
            <person name="Jin D."/>
            <person name="Yang J."/>
            <person name="Pu J."/>
            <person name="Lai X.H."/>
            <person name="Bai X.N."/>
            <person name="Wu X.M."/>
            <person name="Li J."/>
            <person name="Wang S."/>
            <person name="Xu J."/>
        </authorList>
    </citation>
    <scope>NUCLEOTIDE SEQUENCE</scope>
    <source>
        <strain evidence="1">Z15</strain>
    </source>
</reference>
<dbReference type="EMBL" id="CP031733">
    <property type="protein sequence ID" value="AXQ78404.1"/>
    <property type="molecule type" value="Genomic_DNA"/>
</dbReference>
<dbReference type="InterPro" id="IPR006901">
    <property type="entry name" value="TrmK"/>
</dbReference>
<organism evidence="3 5">
    <name type="scientific">Streptococcus chenjunshii</name>
    <dbReference type="NCBI Taxonomy" id="2173853"/>
    <lineage>
        <taxon>Bacteria</taxon>
        <taxon>Bacillati</taxon>
        <taxon>Bacillota</taxon>
        <taxon>Bacilli</taxon>
        <taxon>Lactobacillales</taxon>
        <taxon>Streptococcaceae</taxon>
        <taxon>Streptococcus</taxon>
    </lineage>
</organism>
<reference evidence="4" key="3">
    <citation type="submission" date="2018-08" db="EMBL/GenBank/DDBJ databases">
        <title>Streptococcus chenjunshii sp. nov., isolated from stools sample of the Tibetan antelope in the Qinghai-Tibet plateau, China.</title>
        <authorList>
            <person name="Tian Z."/>
        </authorList>
    </citation>
    <scope>NUCLEOTIDE SEQUENCE [LARGE SCALE GENOMIC DNA]</scope>
    <source>
        <strain evidence="4">Z15</strain>
    </source>
</reference>
<dbReference type="Gene3D" id="1.10.287.1890">
    <property type="match status" value="1"/>
</dbReference>
<reference evidence="3 5" key="2">
    <citation type="submission" date="2018-08" db="EMBL/GenBank/DDBJ databases">
        <title>Draft genome of Streptococcus sp. nov. Z1.</title>
        <authorList>
            <person name="Tian Z."/>
        </authorList>
    </citation>
    <scope>NUCLEOTIDE SEQUENCE [LARGE SCALE GENOMIC DNA]</scope>
    <source>
        <strain evidence="3">Z1</strain>
        <strain evidence="5">Z1(2018)</strain>
    </source>
</reference>
<evidence type="ECO:0000313" key="5">
    <source>
        <dbReference type="Proteomes" id="UP000262901"/>
    </source>
</evidence>
<dbReference type="SUPFAM" id="SSF53335">
    <property type="entry name" value="S-adenosyl-L-methionine-dependent methyltransferases"/>
    <property type="match status" value="1"/>
</dbReference>
<dbReference type="Gene3D" id="3.40.50.150">
    <property type="entry name" value="Vaccinia Virus protein VP39"/>
    <property type="match status" value="1"/>
</dbReference>
<keyword evidence="3" id="KW-0808">Transferase</keyword>